<dbReference type="GO" id="GO:0031931">
    <property type="term" value="C:TORC1 complex"/>
    <property type="evidence" value="ECO:0007669"/>
    <property type="project" value="TreeGrafter"/>
</dbReference>
<dbReference type="AlphaFoldDB" id="A0AAV5DL65"/>
<organism evidence="4 5">
    <name type="scientific">Eleusine coracana subsp. coracana</name>
    <dbReference type="NCBI Taxonomy" id="191504"/>
    <lineage>
        <taxon>Eukaryota</taxon>
        <taxon>Viridiplantae</taxon>
        <taxon>Streptophyta</taxon>
        <taxon>Embryophyta</taxon>
        <taxon>Tracheophyta</taxon>
        <taxon>Spermatophyta</taxon>
        <taxon>Magnoliopsida</taxon>
        <taxon>Liliopsida</taxon>
        <taxon>Poales</taxon>
        <taxon>Poaceae</taxon>
        <taxon>PACMAD clade</taxon>
        <taxon>Chloridoideae</taxon>
        <taxon>Cynodonteae</taxon>
        <taxon>Eleusininae</taxon>
        <taxon>Eleusine</taxon>
    </lineage>
</organism>
<comment type="caution">
    <text evidence="4">The sequence shown here is derived from an EMBL/GenBank/DDBJ whole genome shotgun (WGS) entry which is preliminary data.</text>
</comment>
<dbReference type="PANTHER" id="PTHR11139:SF9">
    <property type="entry name" value="SERINE_THREONINE-PROTEIN KINASE MTOR"/>
    <property type="match status" value="1"/>
</dbReference>
<evidence type="ECO:0000259" key="3">
    <source>
        <dbReference type="SMART" id="SM01346"/>
    </source>
</evidence>
<dbReference type="Pfam" id="PF11865">
    <property type="entry name" value="mTOR_dom"/>
    <property type="match status" value="1"/>
</dbReference>
<protein>
    <recommendedName>
        <fullName evidence="1">Serine/threonine-protein kinase TOR</fullName>
        <ecNumber evidence="1">2.7.11.1</ecNumber>
    </recommendedName>
</protein>
<comment type="catalytic activity">
    <reaction evidence="1">
        <text>L-threonyl-[protein] + ATP = O-phospho-L-threonyl-[protein] + ADP + H(+)</text>
        <dbReference type="Rhea" id="RHEA:46608"/>
        <dbReference type="Rhea" id="RHEA-COMP:11060"/>
        <dbReference type="Rhea" id="RHEA-COMP:11605"/>
        <dbReference type="ChEBI" id="CHEBI:15378"/>
        <dbReference type="ChEBI" id="CHEBI:30013"/>
        <dbReference type="ChEBI" id="CHEBI:30616"/>
        <dbReference type="ChEBI" id="CHEBI:61977"/>
        <dbReference type="ChEBI" id="CHEBI:456216"/>
        <dbReference type="EC" id="2.7.11.1"/>
    </reaction>
</comment>
<dbReference type="SMART" id="SM01346">
    <property type="entry name" value="DUF3385"/>
    <property type="match status" value="1"/>
</dbReference>
<keyword evidence="1" id="KW-0418">Kinase</keyword>
<dbReference type="GO" id="GO:0031932">
    <property type="term" value="C:TORC2 complex"/>
    <property type="evidence" value="ECO:0007669"/>
    <property type="project" value="TreeGrafter"/>
</dbReference>
<feature type="compositionally biased region" description="Gly residues" evidence="2">
    <location>
        <begin position="488"/>
        <end position="501"/>
    </location>
</feature>
<dbReference type="InterPro" id="IPR011989">
    <property type="entry name" value="ARM-like"/>
</dbReference>
<accession>A0AAV5DL65</accession>
<reference evidence="4" key="1">
    <citation type="journal article" date="2018" name="DNA Res.">
        <title>Multiple hybrid de novo genome assembly of finger millet, an orphan allotetraploid crop.</title>
        <authorList>
            <person name="Hatakeyama M."/>
            <person name="Aluri S."/>
            <person name="Balachadran M.T."/>
            <person name="Sivarajan S.R."/>
            <person name="Patrignani A."/>
            <person name="Gruter S."/>
            <person name="Poveda L."/>
            <person name="Shimizu-Inatsugi R."/>
            <person name="Baeten J."/>
            <person name="Francoijs K.J."/>
            <person name="Nataraja K.N."/>
            <person name="Reddy Y.A.N."/>
            <person name="Phadnis S."/>
            <person name="Ravikumar R.L."/>
            <person name="Schlapbach R."/>
            <person name="Sreeman S.M."/>
            <person name="Shimizu K.K."/>
        </authorList>
    </citation>
    <scope>NUCLEOTIDE SEQUENCE</scope>
</reference>
<dbReference type="GO" id="GO:0005634">
    <property type="term" value="C:nucleus"/>
    <property type="evidence" value="ECO:0007669"/>
    <property type="project" value="TreeGrafter"/>
</dbReference>
<dbReference type="PANTHER" id="PTHR11139">
    <property type="entry name" value="ATAXIA TELANGIECTASIA MUTATED ATM -RELATED"/>
    <property type="match status" value="1"/>
</dbReference>
<keyword evidence="1" id="KW-0723">Serine/threonine-protein kinase</keyword>
<dbReference type="GO" id="GO:0005524">
    <property type="term" value="F:ATP binding"/>
    <property type="evidence" value="ECO:0007669"/>
    <property type="project" value="UniProtKB-KW"/>
</dbReference>
<comment type="similarity">
    <text evidence="1">Belongs to the PI3/PI4-kinase family.</text>
</comment>
<dbReference type="InterPro" id="IPR016024">
    <property type="entry name" value="ARM-type_fold"/>
</dbReference>
<feature type="region of interest" description="Disordered" evidence="2">
    <location>
        <begin position="898"/>
        <end position="930"/>
    </location>
</feature>
<dbReference type="Proteomes" id="UP001054889">
    <property type="component" value="Unassembled WGS sequence"/>
</dbReference>
<reference evidence="4" key="2">
    <citation type="submission" date="2021-12" db="EMBL/GenBank/DDBJ databases">
        <title>Resequencing data analysis of finger millet.</title>
        <authorList>
            <person name="Hatakeyama M."/>
            <person name="Aluri S."/>
            <person name="Balachadran M.T."/>
            <person name="Sivarajan S.R."/>
            <person name="Poveda L."/>
            <person name="Shimizu-Inatsugi R."/>
            <person name="Schlapbach R."/>
            <person name="Sreeman S.M."/>
            <person name="Shimizu K.K."/>
        </authorList>
    </citation>
    <scope>NUCLEOTIDE SEQUENCE</scope>
</reference>
<evidence type="ECO:0000313" key="5">
    <source>
        <dbReference type="Proteomes" id="UP001054889"/>
    </source>
</evidence>
<keyword evidence="5" id="KW-1185">Reference proteome</keyword>
<dbReference type="GO" id="GO:0005737">
    <property type="term" value="C:cytoplasm"/>
    <property type="evidence" value="ECO:0007669"/>
    <property type="project" value="TreeGrafter"/>
</dbReference>
<feature type="domain" description="Serine/threonine-protein kinase mTOR" evidence="3">
    <location>
        <begin position="749"/>
        <end position="883"/>
    </location>
</feature>
<keyword evidence="1" id="KW-0547">Nucleotide-binding</keyword>
<dbReference type="InterPro" id="IPR050517">
    <property type="entry name" value="DDR_Repair_Kinase"/>
</dbReference>
<evidence type="ECO:0000256" key="2">
    <source>
        <dbReference type="SAM" id="MobiDB-lite"/>
    </source>
</evidence>
<gene>
    <name evidence="4" type="primary">ga28973</name>
    <name evidence="4" type="ORF">PR202_ga28973</name>
</gene>
<name>A0AAV5DL65_ELECO</name>
<dbReference type="FunFam" id="1.25.10.10:FF:000284">
    <property type="entry name" value="Serine/threonine-protein kinase TOR"/>
    <property type="match status" value="1"/>
</dbReference>
<sequence length="1109" mass="121172">MKPSTHFQEIGKKPKDLIAKEHGFNIAAYISSGADVIAAALRKHVEEEARDLSGEAFLRFMEQLYEQISTLLQSNDVAENLLALRAIDALIDVPFGEGASKVSKFASFLRNVFEVKRDPEILVPASTVLGHLAKAGGAMTADEVERQIKTALGWLGGDRVEYRRFAAVLILKEMAENASTVFNVHVPEFVDAIWVALRDPKQAVRERAVEALRACLHVIEKRETRWRVQWYYRMCEAAQVGLGKNASVHSIHGSLLAVGELLRNTGEFMMSRYREVADIVLDYLRHRDQLVRRSITSLLPRIAHFLRDRFVTNYLKIAPRRGRPSLEAISCVGSFAKAMGPAMEPHIRSGLLDSMFSAGLSDKLVEALESISMSIPSLLPTIQERLLDCISQALPKSSVRSGVSVGRASRPNSLQQFVDSSSPVLVQLALRTLANFNFKGHELLEFAKESVILYLEDEDSSTRKAASSSVHSLPPVLSRKAQPPPNPRGGGQTIGGGGGGCDGRRRAGDWAAAAGAATAVGGRGRTRVSDWRRRGLRRRAVGRRLAAVAGAATAGGGQAIGGVGGGCRGCRAQCDGRPAEASRASASAEGSLWSASCVSIGASTVGSVSESTRRNNIKIVIVEKLLIAGVADADVGVRSSVFKALYKNPTFDDFLAQAGILTSIFVALNDEALVTRLCEGTGPNANNALAAGVLATVGELAKVGGFAMRQYLPELMPVVVDALLDGSAVSKREVAVATLGQIIQSTGYVIAPYNEYPPLLGLLLKLLNGELEWSTRLEVLKVLGIMGALDPHAHKRNQHNLPVLFAEVFLLSLMSSNNDDLRKDAAEALCCLAHALGEEFTIFIPSIRKIIVKHHLRYKKWDEIENRLVRRESLITENLSVQKYTQCPPDVISDPLDDFDGVPSEAADETQRQSRGHQVNDVRLRSAGEASQRSTREDWAEWMRHFSIALLKESPSPALRTCARLAQLQAEFMEHDEKPLPIDTRLLGALAEKCRAFAKALHYKEMEFEAVCTKKMGANPVSVVESLIHINNQLHQHEAAIGILTYSQQHLEVQLKESWYEKLHRWDEALKAYTMKSSQASSPLQNLDATLGDVIFCLCSVSSINFCGS</sequence>
<feature type="compositionally biased region" description="Low complexity" evidence="2">
    <location>
        <begin position="465"/>
        <end position="478"/>
    </location>
</feature>
<dbReference type="EMBL" id="BQKI01000018">
    <property type="protein sequence ID" value="GJN10842.1"/>
    <property type="molecule type" value="Genomic_DNA"/>
</dbReference>
<keyword evidence="1" id="KW-0067">ATP-binding</keyword>
<dbReference type="EC" id="2.7.11.1" evidence="1"/>
<dbReference type="GO" id="GO:0031929">
    <property type="term" value="P:TOR signaling"/>
    <property type="evidence" value="ECO:0007669"/>
    <property type="project" value="TreeGrafter"/>
</dbReference>
<feature type="region of interest" description="Disordered" evidence="2">
    <location>
        <begin position="465"/>
        <end position="502"/>
    </location>
</feature>
<dbReference type="SUPFAM" id="SSF48371">
    <property type="entry name" value="ARM repeat"/>
    <property type="match status" value="1"/>
</dbReference>
<dbReference type="GO" id="GO:0004674">
    <property type="term" value="F:protein serine/threonine kinase activity"/>
    <property type="evidence" value="ECO:0007669"/>
    <property type="project" value="UniProtKB-KW"/>
</dbReference>
<evidence type="ECO:0000256" key="1">
    <source>
        <dbReference type="RuleBase" id="RU364109"/>
    </source>
</evidence>
<dbReference type="GO" id="GO:0016242">
    <property type="term" value="P:negative regulation of macroautophagy"/>
    <property type="evidence" value="ECO:0007669"/>
    <property type="project" value="TreeGrafter"/>
</dbReference>
<keyword evidence="1" id="KW-0808">Transferase</keyword>
<dbReference type="Pfam" id="PF13513">
    <property type="entry name" value="HEAT_EZ"/>
    <property type="match status" value="1"/>
</dbReference>
<evidence type="ECO:0000313" key="4">
    <source>
        <dbReference type="EMBL" id="GJN10842.1"/>
    </source>
</evidence>
<proteinExistence type="inferred from homology"/>
<dbReference type="InterPro" id="IPR024585">
    <property type="entry name" value="mTOR_dom"/>
</dbReference>
<dbReference type="Gene3D" id="1.25.10.10">
    <property type="entry name" value="Leucine-rich Repeat Variant"/>
    <property type="match status" value="3"/>
</dbReference>